<reference evidence="1" key="1">
    <citation type="submission" date="2020-05" db="EMBL/GenBank/DDBJ databases">
        <authorList>
            <person name="Chiriac C."/>
            <person name="Salcher M."/>
            <person name="Ghai R."/>
            <person name="Kavagutti S V."/>
        </authorList>
    </citation>
    <scope>NUCLEOTIDE SEQUENCE</scope>
</reference>
<organism evidence="1">
    <name type="scientific">uncultured Caudovirales phage</name>
    <dbReference type="NCBI Taxonomy" id="2100421"/>
    <lineage>
        <taxon>Viruses</taxon>
        <taxon>Duplodnaviria</taxon>
        <taxon>Heunggongvirae</taxon>
        <taxon>Uroviricota</taxon>
        <taxon>Caudoviricetes</taxon>
        <taxon>Peduoviridae</taxon>
        <taxon>Maltschvirus</taxon>
        <taxon>Maltschvirus maltsch</taxon>
    </lineage>
</organism>
<accession>A0A6J5QAJ2</accession>
<sequence length="57" mass="6535">MAGKRKEVYTERCMSEGGARIMMKYLKDLGHEVVSLTTPKPGEDHWYVITYTRGGKK</sequence>
<proteinExistence type="predicted"/>
<dbReference type="EMBL" id="LR797022">
    <property type="protein sequence ID" value="CAB4181740.1"/>
    <property type="molecule type" value="Genomic_DNA"/>
</dbReference>
<gene>
    <name evidence="1" type="ORF">UFOVP1071_59</name>
</gene>
<name>A0A6J5QAJ2_9CAUD</name>
<protein>
    <submittedName>
        <fullName evidence="1">Uncharacterized protein</fullName>
    </submittedName>
</protein>
<evidence type="ECO:0000313" key="1">
    <source>
        <dbReference type="EMBL" id="CAB4181740.1"/>
    </source>
</evidence>